<proteinExistence type="predicted"/>
<protein>
    <submittedName>
        <fullName evidence="2">Uncharacterized protein</fullName>
    </submittedName>
</protein>
<sequence length="147" mass="16401">MSINQDVDLDGALQSPSRLSDFRTDHDSSSVVSWNRSPSLTFVFDDEEEDKSCVEMLIDIEDICESKNVPEWSDMASTSHQAPTTHNQAHTTPLELDASSTITHLSSLYPYVLKNATVFLPNKEYKGKIFAATRRRRSTGASQDTTS</sequence>
<feature type="region of interest" description="Disordered" evidence="1">
    <location>
        <begin position="1"/>
        <end position="25"/>
    </location>
</feature>
<dbReference type="EMBL" id="LN679121">
    <property type="protein sequence ID" value="CEL56419.1"/>
    <property type="molecule type" value="Genomic_DNA"/>
</dbReference>
<reference evidence="2 3" key="1">
    <citation type="submission" date="2014-11" db="EMBL/GenBank/DDBJ databases">
        <authorList>
            <person name="Wibberg Daniel"/>
        </authorList>
    </citation>
    <scope>NUCLEOTIDE SEQUENCE [LARGE SCALE GENOMIC DNA]</scope>
    <source>
        <strain evidence="2">Rhizoctonia solani AG1-IB 7/3/14</strain>
    </source>
</reference>
<evidence type="ECO:0000313" key="2">
    <source>
        <dbReference type="EMBL" id="CEL56419.1"/>
    </source>
</evidence>
<organism evidence="2 3">
    <name type="scientific">Thanatephorus cucumeris (strain AG1-IB / isolate 7/3/14)</name>
    <name type="common">Lettuce bottom rot fungus</name>
    <name type="synonym">Rhizoctonia solani</name>
    <dbReference type="NCBI Taxonomy" id="1108050"/>
    <lineage>
        <taxon>Eukaryota</taxon>
        <taxon>Fungi</taxon>
        <taxon>Dikarya</taxon>
        <taxon>Basidiomycota</taxon>
        <taxon>Agaricomycotina</taxon>
        <taxon>Agaricomycetes</taxon>
        <taxon>Cantharellales</taxon>
        <taxon>Ceratobasidiaceae</taxon>
        <taxon>Rhizoctonia</taxon>
        <taxon>Rhizoctonia solani AG-1</taxon>
    </lineage>
</organism>
<dbReference type="AlphaFoldDB" id="A0A0B7FHI6"/>
<gene>
    <name evidence="2" type="ORF">RSOLAG1IB_07805</name>
</gene>
<evidence type="ECO:0000313" key="3">
    <source>
        <dbReference type="Proteomes" id="UP000059188"/>
    </source>
</evidence>
<keyword evidence="3" id="KW-1185">Reference proteome</keyword>
<accession>A0A0B7FHI6</accession>
<evidence type="ECO:0000256" key="1">
    <source>
        <dbReference type="SAM" id="MobiDB-lite"/>
    </source>
</evidence>
<dbReference type="Proteomes" id="UP000059188">
    <property type="component" value="Unassembled WGS sequence"/>
</dbReference>
<dbReference type="OrthoDB" id="3197217at2759"/>
<name>A0A0B7FHI6_THACB</name>